<dbReference type="AlphaFoldDB" id="A0A4P6ECE8"/>
<dbReference type="OrthoDB" id="4564350at2"/>
<gene>
    <name evidence="2" type="ORF">ET475_06720</name>
</gene>
<dbReference type="InterPro" id="IPR046177">
    <property type="entry name" value="DUF6186"/>
</dbReference>
<keyword evidence="1" id="KW-0472">Membrane</keyword>
<dbReference type="RefSeq" id="WP_129387607.1">
    <property type="nucleotide sequence ID" value="NZ_CP035494.1"/>
</dbReference>
<sequence>MIVISIAAFLACAAALAVAGWLIGRRYAEASATAMFDRLMSDPAIRLAVIVIWWWLGWHFLAGQTL</sequence>
<proteinExistence type="predicted"/>
<evidence type="ECO:0000313" key="3">
    <source>
        <dbReference type="Proteomes" id="UP000293995"/>
    </source>
</evidence>
<evidence type="ECO:0008006" key="4">
    <source>
        <dbReference type="Google" id="ProtNLM"/>
    </source>
</evidence>
<dbReference type="KEGG" id="mprt:ET475_06720"/>
<evidence type="ECO:0000313" key="2">
    <source>
        <dbReference type="EMBL" id="QAY59714.1"/>
    </source>
</evidence>
<keyword evidence="1" id="KW-0812">Transmembrane</keyword>
<protein>
    <recommendedName>
        <fullName evidence="4">ABC transporter permease</fullName>
    </recommendedName>
</protein>
<evidence type="ECO:0000256" key="1">
    <source>
        <dbReference type="SAM" id="Phobius"/>
    </source>
</evidence>
<dbReference type="Proteomes" id="UP000293995">
    <property type="component" value="Chromosome"/>
</dbReference>
<dbReference type="Pfam" id="PF19684">
    <property type="entry name" value="DUF6186"/>
    <property type="match status" value="1"/>
</dbReference>
<organism evidence="2 3">
    <name type="scientific">Microbacterium protaetiae</name>
    <dbReference type="NCBI Taxonomy" id="2509458"/>
    <lineage>
        <taxon>Bacteria</taxon>
        <taxon>Bacillati</taxon>
        <taxon>Actinomycetota</taxon>
        <taxon>Actinomycetes</taxon>
        <taxon>Micrococcales</taxon>
        <taxon>Microbacteriaceae</taxon>
        <taxon>Microbacterium</taxon>
    </lineage>
</organism>
<accession>A0A4P6ECE8</accession>
<keyword evidence="1" id="KW-1133">Transmembrane helix</keyword>
<feature type="transmembrane region" description="Helical" evidence="1">
    <location>
        <begin position="43"/>
        <end position="61"/>
    </location>
</feature>
<keyword evidence="3" id="KW-1185">Reference proteome</keyword>
<reference evidence="2 3" key="1">
    <citation type="submission" date="2019-01" db="EMBL/GenBank/DDBJ databases">
        <title>Genome sequencing of strain DFW100M-13.</title>
        <authorList>
            <person name="Heo J."/>
            <person name="Kim S.-J."/>
            <person name="Kim J.-S."/>
            <person name="Hong S.-B."/>
            <person name="Kwon S.-W."/>
        </authorList>
    </citation>
    <scope>NUCLEOTIDE SEQUENCE [LARGE SCALE GENOMIC DNA]</scope>
    <source>
        <strain evidence="2 3">DFW100M-13</strain>
    </source>
</reference>
<dbReference type="EMBL" id="CP035494">
    <property type="protein sequence ID" value="QAY59714.1"/>
    <property type="molecule type" value="Genomic_DNA"/>
</dbReference>
<name>A0A4P6ECE8_9MICO</name>